<name>X5H538_9RICK</name>
<keyword evidence="3" id="KW-1185">Reference proteome</keyword>
<dbReference type="Gene3D" id="3.30.540.10">
    <property type="entry name" value="Fructose-1,6-Bisphosphatase, subunit A, domain 1"/>
    <property type="match status" value="1"/>
</dbReference>
<accession>X5H538</accession>
<dbReference type="HOGENOM" id="CLU_1150898_0_0_5"/>
<keyword evidence="1" id="KW-0479">Metal-binding</keyword>
<evidence type="ECO:0000313" key="2">
    <source>
        <dbReference type="EMBL" id="AHX11691.1"/>
    </source>
</evidence>
<dbReference type="STRING" id="1286528.NHE_0759"/>
<dbReference type="AlphaFoldDB" id="X5H538"/>
<sequence>MALKMGIRSSTVRKVTEIIRKVCNPLVRDFHEIQRLQGSPNLGTFFQEAYSKVGSRLERDLRDYNIATGSQYKIVIFPVDGKENFLRGIPEFTVSVLLKKGDEPVICVIEAPLSYTTFYAERSYGAYLEDLGGIVRLKIKTFTDIGNTVALLNYPENQFSFRECRLLGCDSLSAAYLASGRADALLLNTEIVNPNMLLLVRLIASESSARELKFHRNSLFGHFGLCERLEPTIPRMNISGV</sequence>
<dbReference type="EMBL" id="CP007481">
    <property type="protein sequence ID" value="AHX11691.1"/>
    <property type="molecule type" value="Genomic_DNA"/>
</dbReference>
<evidence type="ECO:0000256" key="1">
    <source>
        <dbReference type="PIRSR" id="PIRSR600760-2"/>
    </source>
</evidence>
<dbReference type="SUPFAM" id="SSF56655">
    <property type="entry name" value="Carbohydrate phosphatase"/>
    <property type="match status" value="1"/>
</dbReference>
<keyword evidence="1" id="KW-0460">Magnesium</keyword>
<feature type="binding site" evidence="1">
    <location>
        <position position="80"/>
    </location>
    <ligand>
        <name>Mg(2+)</name>
        <dbReference type="ChEBI" id="CHEBI:18420"/>
        <label>1</label>
        <note>catalytic</note>
    </ligand>
</feature>
<protein>
    <submittedName>
        <fullName evidence="2">Inositol monophosphatase family protein</fullName>
    </submittedName>
</protein>
<dbReference type="Pfam" id="PF00459">
    <property type="entry name" value="Inositol_P"/>
    <property type="match status" value="1"/>
</dbReference>
<proteinExistence type="predicted"/>
<dbReference type="Proteomes" id="UP000023755">
    <property type="component" value="Chromosome"/>
</dbReference>
<evidence type="ECO:0000313" key="3">
    <source>
        <dbReference type="Proteomes" id="UP000023755"/>
    </source>
</evidence>
<organism evidence="2 3">
    <name type="scientific">Neorickettsia helminthoeca str. Oregon</name>
    <dbReference type="NCBI Taxonomy" id="1286528"/>
    <lineage>
        <taxon>Bacteria</taxon>
        <taxon>Pseudomonadati</taxon>
        <taxon>Pseudomonadota</taxon>
        <taxon>Alphaproteobacteria</taxon>
        <taxon>Rickettsiales</taxon>
        <taxon>Anaplasmataceae</taxon>
        <taxon>Neorickettsia</taxon>
    </lineage>
</organism>
<gene>
    <name evidence="2" type="ORF">NHE_0759</name>
</gene>
<dbReference type="GO" id="GO:0046872">
    <property type="term" value="F:metal ion binding"/>
    <property type="evidence" value="ECO:0007669"/>
    <property type="project" value="UniProtKB-KW"/>
</dbReference>
<dbReference type="InterPro" id="IPR000760">
    <property type="entry name" value="Inositol_monophosphatase-like"/>
</dbReference>
<dbReference type="KEGG" id="nhm:NHE_0759"/>
<reference evidence="2 3" key="1">
    <citation type="submission" date="2014-03" db="EMBL/GenBank/DDBJ databases">
        <title>Sequencing and Comparison of Genomes and Transcriptome Profiles of Human Ehrlichiosis Agents.</title>
        <authorList>
            <person name="Lin M."/>
            <person name="Daugherty S.C."/>
            <person name="Nagaraj S."/>
            <person name="Cheng Z."/>
            <person name="Xiong Q."/>
            <person name="Lin F.-Y."/>
            <person name="Sengamalay N."/>
            <person name="Ott S."/>
            <person name="Godinez A."/>
            <person name="Tallon L.J."/>
            <person name="Sadzewicz L."/>
            <person name="Fraser C.M."/>
            <person name="Dunning Hotopp J.C."/>
            <person name="Rikihisa Y."/>
        </authorList>
    </citation>
    <scope>NUCLEOTIDE SEQUENCE [LARGE SCALE GENOMIC DNA]</scope>
    <source>
        <strain evidence="2 3">Oregon</strain>
    </source>
</reference>
<comment type="cofactor">
    <cofactor evidence="1">
        <name>Mg(2+)</name>
        <dbReference type="ChEBI" id="CHEBI:18420"/>
    </cofactor>
</comment>